<evidence type="ECO:0000313" key="3">
    <source>
        <dbReference type="Proteomes" id="UP000179642"/>
    </source>
</evidence>
<organism evidence="2 3">
    <name type="scientific">Streptomyces monashensis</name>
    <dbReference type="NCBI Taxonomy" id="1678012"/>
    <lineage>
        <taxon>Bacteria</taxon>
        <taxon>Bacillati</taxon>
        <taxon>Actinomycetota</taxon>
        <taxon>Actinomycetes</taxon>
        <taxon>Kitasatosporales</taxon>
        <taxon>Streptomycetaceae</taxon>
        <taxon>Streptomyces</taxon>
    </lineage>
</organism>
<dbReference type="Proteomes" id="UP000179642">
    <property type="component" value="Unassembled WGS sequence"/>
</dbReference>
<feature type="transmembrane region" description="Helical" evidence="1">
    <location>
        <begin position="18"/>
        <end position="37"/>
    </location>
</feature>
<sequence length="101" mass="10047">MSCGHLAPARTGLSGGPLFAVAATAITMGAPLVALRARAESLADRRAAARAAVRDTGHVLGGTGLIVLAVATPPWTYGSWGAGRGAAGVARCRSHACGVQR</sequence>
<keyword evidence="1" id="KW-0812">Transmembrane</keyword>
<evidence type="ECO:0000256" key="1">
    <source>
        <dbReference type="SAM" id="Phobius"/>
    </source>
</evidence>
<dbReference type="AlphaFoldDB" id="A0A1S2Q7M1"/>
<proteinExistence type="predicted"/>
<comment type="caution">
    <text evidence="2">The sequence shown here is derived from an EMBL/GenBank/DDBJ whole genome shotgun (WGS) entry which is preliminary data.</text>
</comment>
<gene>
    <name evidence="2" type="ORF">BIV23_25075</name>
</gene>
<dbReference type="RefSeq" id="WP_071383201.1">
    <property type="nucleotide sequence ID" value="NZ_MLYO01000041.1"/>
</dbReference>
<keyword evidence="1" id="KW-0472">Membrane</keyword>
<keyword evidence="1" id="KW-1133">Transmembrane helix</keyword>
<dbReference type="EMBL" id="MLYO01000041">
    <property type="protein sequence ID" value="OIK02128.1"/>
    <property type="molecule type" value="Genomic_DNA"/>
</dbReference>
<reference evidence="2 3" key="1">
    <citation type="submission" date="2016-10" db="EMBL/GenBank/DDBJ databases">
        <title>Genome sequence of Streptomyces sp. MUSC 1.</title>
        <authorList>
            <person name="Lee L.-H."/>
            <person name="Ser H.-L."/>
            <person name="Law J.W.-F."/>
        </authorList>
    </citation>
    <scope>NUCLEOTIDE SEQUENCE [LARGE SCALE GENOMIC DNA]</scope>
    <source>
        <strain evidence="2 3">MUSC 1</strain>
    </source>
</reference>
<keyword evidence="3" id="KW-1185">Reference proteome</keyword>
<accession>A0A1S2Q7M1</accession>
<evidence type="ECO:0000313" key="2">
    <source>
        <dbReference type="EMBL" id="OIK02128.1"/>
    </source>
</evidence>
<protein>
    <submittedName>
        <fullName evidence="2">Uncharacterized protein</fullName>
    </submittedName>
</protein>
<name>A0A1S2Q7M1_9ACTN</name>